<dbReference type="Proteomes" id="UP000094501">
    <property type="component" value="Unassembled WGS sequence"/>
</dbReference>
<sequence>MFRIKRIYEPAAKTDGYRILVERLWPRGVAKAEAALHDWLKDIAPSPDLRKWYGHDLARWEEFRERYQAELTEKQHLLDQLRALRAEGPVTLVFAARDEGHSSAAILKDILERS</sequence>
<reference evidence="1 2" key="1">
    <citation type="journal article" date="2016" name="Environ. Microbiol.">
        <title>New Methyloceanibacter diversity from North Sea sediments includes methanotroph containing solely the soluble methane monooxygenase.</title>
        <authorList>
            <person name="Vekeman B."/>
            <person name="Kerckhof F.M."/>
            <person name="Cremers G."/>
            <person name="de Vos P."/>
            <person name="Vandamme P."/>
            <person name="Boon N."/>
            <person name="Op den Camp H.J."/>
            <person name="Heylen K."/>
        </authorList>
    </citation>
    <scope>NUCLEOTIDE SEQUENCE [LARGE SCALE GENOMIC DNA]</scope>
    <source>
        <strain evidence="1 2">R-67174</strain>
    </source>
</reference>
<keyword evidence="2" id="KW-1185">Reference proteome</keyword>
<organism evidence="1 2">
    <name type="scientific">Methyloceanibacter methanicus</name>
    <dbReference type="NCBI Taxonomy" id="1774968"/>
    <lineage>
        <taxon>Bacteria</taxon>
        <taxon>Pseudomonadati</taxon>
        <taxon>Pseudomonadota</taxon>
        <taxon>Alphaproteobacteria</taxon>
        <taxon>Hyphomicrobiales</taxon>
        <taxon>Hyphomicrobiaceae</taxon>
        <taxon>Methyloceanibacter</taxon>
    </lineage>
</organism>
<name>A0A1E3W2C5_9HYPH</name>
<dbReference type="OrthoDB" id="9790745at2"/>
<dbReference type="EMBL" id="LPWG01000011">
    <property type="protein sequence ID" value="ODR99286.1"/>
    <property type="molecule type" value="Genomic_DNA"/>
</dbReference>
<dbReference type="AlphaFoldDB" id="A0A1E3W2C5"/>
<evidence type="ECO:0008006" key="3">
    <source>
        <dbReference type="Google" id="ProtNLM"/>
    </source>
</evidence>
<dbReference type="PANTHER" id="PTHR36849">
    <property type="entry name" value="CYTOPLASMIC PROTEIN-RELATED"/>
    <property type="match status" value="1"/>
</dbReference>
<gene>
    <name evidence="1" type="ORF">AUC68_04640</name>
</gene>
<comment type="caution">
    <text evidence="1">The sequence shown here is derived from an EMBL/GenBank/DDBJ whole genome shotgun (WGS) entry which is preliminary data.</text>
</comment>
<evidence type="ECO:0000313" key="2">
    <source>
        <dbReference type="Proteomes" id="UP000094501"/>
    </source>
</evidence>
<accession>A0A1E3W2C5</accession>
<dbReference type="Pfam" id="PF22752">
    <property type="entry name" value="DUF488-N3i"/>
    <property type="match status" value="1"/>
</dbReference>
<proteinExistence type="predicted"/>
<dbReference type="InterPro" id="IPR052552">
    <property type="entry name" value="YeaO-like"/>
</dbReference>
<dbReference type="PANTHER" id="PTHR36849:SF1">
    <property type="entry name" value="CYTOPLASMIC PROTEIN"/>
    <property type="match status" value="1"/>
</dbReference>
<dbReference type="STRING" id="1774968.AUC68_04640"/>
<evidence type="ECO:0000313" key="1">
    <source>
        <dbReference type="EMBL" id="ODR99286.1"/>
    </source>
</evidence>
<dbReference type="RefSeq" id="WP_069437227.1">
    <property type="nucleotide sequence ID" value="NZ_LPWG01000011.1"/>
</dbReference>
<protein>
    <recommendedName>
        <fullName evidence="3">MarR family transcriptional regulator</fullName>
    </recommendedName>
</protein>